<comment type="subcellular location">
    <subcellularLocation>
        <location evidence="1">Cell membrane</location>
        <topology evidence="1">Multi-pass membrane protein</topology>
    </subcellularLocation>
</comment>
<feature type="transmembrane region" description="Helical" evidence="6">
    <location>
        <begin position="117"/>
        <end position="137"/>
    </location>
</feature>
<dbReference type="PANTHER" id="PTHR30086:SF20">
    <property type="entry name" value="ARGININE EXPORTER PROTEIN ARGO-RELATED"/>
    <property type="match status" value="1"/>
</dbReference>
<evidence type="ECO:0000256" key="1">
    <source>
        <dbReference type="ARBA" id="ARBA00004651"/>
    </source>
</evidence>
<comment type="caution">
    <text evidence="7">The sequence shown here is derived from an EMBL/GenBank/DDBJ whole genome shotgun (WGS) entry which is preliminary data.</text>
</comment>
<feature type="transmembrane region" description="Helical" evidence="6">
    <location>
        <begin position="149"/>
        <end position="174"/>
    </location>
</feature>
<evidence type="ECO:0000256" key="6">
    <source>
        <dbReference type="SAM" id="Phobius"/>
    </source>
</evidence>
<dbReference type="InterPro" id="IPR001123">
    <property type="entry name" value="LeuE-type"/>
</dbReference>
<reference evidence="7 8" key="1">
    <citation type="submission" date="2020-04" db="EMBL/GenBank/DDBJ databases">
        <title>Draft genome of Leeia sp. IMCC25680.</title>
        <authorList>
            <person name="Song J."/>
            <person name="Cho J.-C."/>
        </authorList>
    </citation>
    <scope>NUCLEOTIDE SEQUENCE [LARGE SCALE GENOMIC DNA]</scope>
    <source>
        <strain evidence="7 8">IMCC25680</strain>
    </source>
</reference>
<dbReference type="GO" id="GO:0015171">
    <property type="term" value="F:amino acid transmembrane transporter activity"/>
    <property type="evidence" value="ECO:0007669"/>
    <property type="project" value="TreeGrafter"/>
</dbReference>
<dbReference type="EMBL" id="JABAIM010000001">
    <property type="protein sequence ID" value="NLR73715.1"/>
    <property type="molecule type" value="Genomic_DNA"/>
</dbReference>
<accession>A0A847S4M0</accession>
<dbReference type="PIRSF" id="PIRSF006324">
    <property type="entry name" value="LeuE"/>
    <property type="match status" value="1"/>
</dbReference>
<keyword evidence="4 6" id="KW-1133">Transmembrane helix</keyword>
<evidence type="ECO:0000313" key="8">
    <source>
        <dbReference type="Proteomes" id="UP000587991"/>
    </source>
</evidence>
<evidence type="ECO:0000256" key="2">
    <source>
        <dbReference type="ARBA" id="ARBA00022475"/>
    </source>
</evidence>
<keyword evidence="3 6" id="KW-0812">Transmembrane</keyword>
<protein>
    <submittedName>
        <fullName evidence="7">LysE family translocator</fullName>
    </submittedName>
</protein>
<dbReference type="PANTHER" id="PTHR30086">
    <property type="entry name" value="ARGININE EXPORTER PROTEIN ARGO"/>
    <property type="match status" value="1"/>
</dbReference>
<organism evidence="7 8">
    <name type="scientific">Leeia aquatica</name>
    <dbReference type="NCBI Taxonomy" id="2725557"/>
    <lineage>
        <taxon>Bacteria</taxon>
        <taxon>Pseudomonadati</taxon>
        <taxon>Pseudomonadota</taxon>
        <taxon>Betaproteobacteria</taxon>
        <taxon>Neisseriales</taxon>
        <taxon>Leeiaceae</taxon>
        <taxon>Leeia</taxon>
    </lineage>
</organism>
<dbReference type="RefSeq" id="WP_168875376.1">
    <property type="nucleotide sequence ID" value="NZ_JABAIM010000001.1"/>
</dbReference>
<dbReference type="GO" id="GO:0005886">
    <property type="term" value="C:plasma membrane"/>
    <property type="evidence" value="ECO:0007669"/>
    <property type="project" value="UniProtKB-SubCell"/>
</dbReference>
<proteinExistence type="predicted"/>
<sequence length="208" mass="22482">MLDLATLSLFSLAALLLTITPGPDMLLMTARTLSQGRYSGFATLAGIQTGTYLHALAAALGLSQLMRMVPLAYDGVRIAGALYLLWLAIQTLRSPATAAATDQPSPLRMGLVYRQGLLCNVLNPKMALFVLALFPQFTHPAAGSMVLQFLLLATVLNLIGLVVNGVVILLAHQVMRRMRGQAPRRWPRYLLGSVFGGLALRMLWPAGR</sequence>
<evidence type="ECO:0000256" key="5">
    <source>
        <dbReference type="ARBA" id="ARBA00023136"/>
    </source>
</evidence>
<dbReference type="Pfam" id="PF01810">
    <property type="entry name" value="LysE"/>
    <property type="match status" value="1"/>
</dbReference>
<name>A0A847S4M0_9NEIS</name>
<gene>
    <name evidence="7" type="ORF">HF682_00880</name>
</gene>
<keyword evidence="8" id="KW-1185">Reference proteome</keyword>
<feature type="transmembrane region" description="Helical" evidence="6">
    <location>
        <begin position="37"/>
        <end position="62"/>
    </location>
</feature>
<evidence type="ECO:0000313" key="7">
    <source>
        <dbReference type="EMBL" id="NLR73715.1"/>
    </source>
</evidence>
<evidence type="ECO:0000256" key="4">
    <source>
        <dbReference type="ARBA" id="ARBA00022989"/>
    </source>
</evidence>
<keyword evidence="2" id="KW-1003">Cell membrane</keyword>
<evidence type="ECO:0000256" key="3">
    <source>
        <dbReference type="ARBA" id="ARBA00022692"/>
    </source>
</evidence>
<dbReference type="AlphaFoldDB" id="A0A847S4M0"/>
<dbReference type="Proteomes" id="UP000587991">
    <property type="component" value="Unassembled WGS sequence"/>
</dbReference>
<keyword evidence="5 6" id="KW-0472">Membrane</keyword>